<evidence type="ECO:0000313" key="1">
    <source>
        <dbReference type="EMBL" id="GIY82164.1"/>
    </source>
</evidence>
<dbReference type="EMBL" id="BPLR01016217">
    <property type="protein sequence ID" value="GIY82164.1"/>
    <property type="molecule type" value="Genomic_DNA"/>
</dbReference>
<accession>A0AAV4WIW1</accession>
<sequence>MLLYKYFNQRLTDRINEFGREKMAEAVEELKNRTRMWYNVCVQKQEFQSKVLNSKRYFTNRMVMAYVKKKEVNATCDDLTTQEPVFTEKLVYRQRYMFQNQNLIGQGIGIKCEYGINNRSWNIC</sequence>
<keyword evidence="2" id="KW-1185">Reference proteome</keyword>
<protein>
    <submittedName>
        <fullName evidence="1">Galactosylceramide sulfotransferase</fullName>
    </submittedName>
</protein>
<proteinExistence type="predicted"/>
<dbReference type="AlphaFoldDB" id="A0AAV4WIW1"/>
<dbReference type="Proteomes" id="UP001054945">
    <property type="component" value="Unassembled WGS sequence"/>
</dbReference>
<organism evidence="1 2">
    <name type="scientific">Caerostris extrusa</name>
    <name type="common">Bark spider</name>
    <name type="synonym">Caerostris bankana</name>
    <dbReference type="NCBI Taxonomy" id="172846"/>
    <lineage>
        <taxon>Eukaryota</taxon>
        <taxon>Metazoa</taxon>
        <taxon>Ecdysozoa</taxon>
        <taxon>Arthropoda</taxon>
        <taxon>Chelicerata</taxon>
        <taxon>Arachnida</taxon>
        <taxon>Araneae</taxon>
        <taxon>Araneomorphae</taxon>
        <taxon>Entelegynae</taxon>
        <taxon>Araneoidea</taxon>
        <taxon>Araneidae</taxon>
        <taxon>Caerostris</taxon>
    </lineage>
</organism>
<reference evidence="1 2" key="1">
    <citation type="submission" date="2021-06" db="EMBL/GenBank/DDBJ databases">
        <title>Caerostris extrusa draft genome.</title>
        <authorList>
            <person name="Kono N."/>
            <person name="Arakawa K."/>
        </authorList>
    </citation>
    <scope>NUCLEOTIDE SEQUENCE [LARGE SCALE GENOMIC DNA]</scope>
</reference>
<comment type="caution">
    <text evidence="1">The sequence shown here is derived from an EMBL/GenBank/DDBJ whole genome shotgun (WGS) entry which is preliminary data.</text>
</comment>
<evidence type="ECO:0000313" key="2">
    <source>
        <dbReference type="Proteomes" id="UP001054945"/>
    </source>
</evidence>
<gene>
    <name evidence="1" type="primary">GAL3ST1_0</name>
    <name evidence="1" type="ORF">CEXT_265861</name>
</gene>
<name>A0AAV4WIW1_CAEEX</name>